<reference evidence="7 8" key="1">
    <citation type="journal article" date="2005" name="PLoS Biol.">
        <title>The genomes of Oryza sativa: a history of duplications.</title>
        <authorList>
            <person name="Yu J."/>
            <person name="Wang J."/>
            <person name="Lin W."/>
            <person name="Li S."/>
            <person name="Li H."/>
            <person name="Zhou J."/>
            <person name="Ni P."/>
            <person name="Dong W."/>
            <person name="Hu S."/>
            <person name="Zeng C."/>
            <person name="Zhang J."/>
            <person name="Zhang Y."/>
            <person name="Li R."/>
            <person name="Xu Z."/>
            <person name="Li S."/>
            <person name="Li X."/>
            <person name="Zheng H."/>
            <person name="Cong L."/>
            <person name="Lin L."/>
            <person name="Yin J."/>
            <person name="Geng J."/>
            <person name="Li G."/>
            <person name="Shi J."/>
            <person name="Liu J."/>
            <person name="Lv H."/>
            <person name="Li J."/>
            <person name="Wang J."/>
            <person name="Deng Y."/>
            <person name="Ran L."/>
            <person name="Shi X."/>
            <person name="Wang X."/>
            <person name="Wu Q."/>
            <person name="Li C."/>
            <person name="Ren X."/>
            <person name="Wang J."/>
            <person name="Wang X."/>
            <person name="Li D."/>
            <person name="Liu D."/>
            <person name="Zhang X."/>
            <person name="Ji Z."/>
            <person name="Zhao W."/>
            <person name="Sun Y."/>
            <person name="Zhang Z."/>
            <person name="Bao J."/>
            <person name="Han Y."/>
            <person name="Dong L."/>
            <person name="Ji J."/>
            <person name="Chen P."/>
            <person name="Wu S."/>
            <person name="Liu J."/>
            <person name="Xiao Y."/>
            <person name="Bu D."/>
            <person name="Tan J."/>
            <person name="Yang L."/>
            <person name="Ye C."/>
            <person name="Zhang J."/>
            <person name="Xu J."/>
            <person name="Zhou Y."/>
            <person name="Yu Y."/>
            <person name="Zhang B."/>
            <person name="Zhuang S."/>
            <person name="Wei H."/>
            <person name="Liu B."/>
            <person name="Lei M."/>
            <person name="Yu H."/>
            <person name="Li Y."/>
            <person name="Xu H."/>
            <person name="Wei S."/>
            <person name="He X."/>
            <person name="Fang L."/>
            <person name="Zhang Z."/>
            <person name="Zhang Y."/>
            <person name="Huang X."/>
            <person name="Su Z."/>
            <person name="Tong W."/>
            <person name="Li J."/>
            <person name="Tong Z."/>
            <person name="Li S."/>
            <person name="Ye J."/>
            <person name="Wang L."/>
            <person name="Fang L."/>
            <person name="Lei T."/>
            <person name="Chen C."/>
            <person name="Chen H."/>
            <person name="Xu Z."/>
            <person name="Li H."/>
            <person name="Huang H."/>
            <person name="Zhang F."/>
            <person name="Xu H."/>
            <person name="Li N."/>
            <person name="Zhao C."/>
            <person name="Li S."/>
            <person name="Dong L."/>
            <person name="Huang Y."/>
            <person name="Li L."/>
            <person name="Xi Y."/>
            <person name="Qi Q."/>
            <person name="Li W."/>
            <person name="Zhang B."/>
            <person name="Hu W."/>
            <person name="Zhang Y."/>
            <person name="Tian X."/>
            <person name="Jiao Y."/>
            <person name="Liang X."/>
            <person name="Jin J."/>
            <person name="Gao L."/>
            <person name="Zheng W."/>
            <person name="Hao B."/>
            <person name="Liu S."/>
            <person name="Wang W."/>
            <person name="Yuan L."/>
            <person name="Cao M."/>
            <person name="McDermott J."/>
            <person name="Samudrala R."/>
            <person name="Wang J."/>
            <person name="Wong G.K."/>
            <person name="Yang H."/>
        </authorList>
    </citation>
    <scope>NUCLEOTIDE SEQUENCE [LARGE SCALE GENOMIC DNA]</scope>
    <source>
        <strain evidence="8">cv. 93-11</strain>
    </source>
</reference>
<dbReference type="InterPro" id="IPR024752">
    <property type="entry name" value="Myb/SANT-like_dom"/>
</dbReference>
<dbReference type="GO" id="GO:0046872">
    <property type="term" value="F:metal ion binding"/>
    <property type="evidence" value="ECO:0007669"/>
    <property type="project" value="UniProtKB-KW"/>
</dbReference>
<keyword evidence="2" id="KW-0479">Metal-binding</keyword>
<dbReference type="InterPro" id="IPR058353">
    <property type="entry name" value="DUF8040"/>
</dbReference>
<dbReference type="Pfam" id="PF26138">
    <property type="entry name" value="DUF8040"/>
    <property type="match status" value="1"/>
</dbReference>
<keyword evidence="8" id="KW-1185">Reference proteome</keyword>
<feature type="compositionally biased region" description="Polar residues" evidence="3">
    <location>
        <begin position="215"/>
        <end position="232"/>
    </location>
</feature>
<dbReference type="STRING" id="39946.A2ZMN2"/>
<gene>
    <name evidence="7" type="ORF">OsI_39087</name>
</gene>
<evidence type="ECO:0000313" key="7">
    <source>
        <dbReference type="EMBL" id="EAY83866.1"/>
    </source>
</evidence>
<evidence type="ECO:0000259" key="5">
    <source>
        <dbReference type="Pfam" id="PF13359"/>
    </source>
</evidence>
<dbReference type="Proteomes" id="UP000007015">
    <property type="component" value="Chromosome 12"/>
</dbReference>
<protein>
    <recommendedName>
        <fullName evidence="9">Transposon protein, putative, CACTA, En/Spm sub-class</fullName>
    </recommendedName>
</protein>
<feature type="region of interest" description="Disordered" evidence="3">
    <location>
        <begin position="213"/>
        <end position="258"/>
    </location>
</feature>
<organism evidence="7 8">
    <name type="scientific">Oryza sativa subsp. indica</name>
    <name type="common">Rice</name>
    <dbReference type="NCBI Taxonomy" id="39946"/>
    <lineage>
        <taxon>Eukaryota</taxon>
        <taxon>Viridiplantae</taxon>
        <taxon>Streptophyta</taxon>
        <taxon>Embryophyta</taxon>
        <taxon>Tracheophyta</taxon>
        <taxon>Spermatophyta</taxon>
        <taxon>Magnoliopsida</taxon>
        <taxon>Liliopsida</taxon>
        <taxon>Poales</taxon>
        <taxon>Poaceae</taxon>
        <taxon>BOP clade</taxon>
        <taxon>Oryzoideae</taxon>
        <taxon>Oryzeae</taxon>
        <taxon>Oryzinae</taxon>
        <taxon>Oryza</taxon>
        <taxon>Oryza sativa</taxon>
    </lineage>
</organism>
<dbReference type="PANTHER" id="PTHR47069">
    <property type="match status" value="1"/>
</dbReference>
<comment type="cofactor">
    <cofactor evidence="1">
        <name>a divalent metal cation</name>
        <dbReference type="ChEBI" id="CHEBI:60240"/>
    </cofactor>
</comment>
<proteinExistence type="predicted"/>
<evidence type="ECO:0000259" key="6">
    <source>
        <dbReference type="Pfam" id="PF26138"/>
    </source>
</evidence>
<feature type="domain" description="DDE Tnp4" evidence="5">
    <location>
        <begin position="498"/>
        <end position="658"/>
    </location>
</feature>
<feature type="compositionally biased region" description="Pro residues" evidence="3">
    <location>
        <begin position="8"/>
        <end position="31"/>
    </location>
</feature>
<name>A2ZMN2_ORYSI</name>
<dbReference type="Pfam" id="PF12776">
    <property type="entry name" value="Myb_DNA-bind_3"/>
    <property type="match status" value="1"/>
</dbReference>
<feature type="region of interest" description="Disordered" evidence="3">
    <location>
        <begin position="1"/>
        <end position="36"/>
    </location>
</feature>
<dbReference type="HOGENOM" id="CLU_385616_0_0_1"/>
<dbReference type="Pfam" id="PF13359">
    <property type="entry name" value="DDE_Tnp_4"/>
    <property type="match status" value="1"/>
</dbReference>
<evidence type="ECO:0000313" key="8">
    <source>
        <dbReference type="Proteomes" id="UP000007015"/>
    </source>
</evidence>
<dbReference type="AlphaFoldDB" id="A2ZMN2"/>
<evidence type="ECO:0000256" key="1">
    <source>
        <dbReference type="ARBA" id="ARBA00001968"/>
    </source>
</evidence>
<dbReference type="InterPro" id="IPR027806">
    <property type="entry name" value="HARBI1_dom"/>
</dbReference>
<dbReference type="EMBL" id="CM000137">
    <property type="protein sequence ID" value="EAY83866.1"/>
    <property type="molecule type" value="Genomic_DNA"/>
</dbReference>
<accession>A2ZMN2</accession>
<dbReference type="OMA" id="NICVEEM"/>
<evidence type="ECO:0000256" key="3">
    <source>
        <dbReference type="SAM" id="MobiDB-lite"/>
    </source>
</evidence>
<dbReference type="Gramene" id="BGIOSGA037780-TA">
    <property type="protein sequence ID" value="BGIOSGA037780-PA"/>
    <property type="gene ID" value="BGIOSGA037780"/>
</dbReference>
<evidence type="ECO:0000256" key="2">
    <source>
        <dbReference type="ARBA" id="ARBA00022723"/>
    </source>
</evidence>
<dbReference type="PANTHER" id="PTHR47069:SF8">
    <property type="entry name" value="MYB_SANT-LIKE DOMAIN-CONTAINING PROTEIN"/>
    <property type="match status" value="1"/>
</dbReference>
<evidence type="ECO:0000259" key="4">
    <source>
        <dbReference type="Pfam" id="PF12776"/>
    </source>
</evidence>
<feature type="domain" description="Myb/SANT-like" evidence="4">
    <location>
        <begin position="74"/>
        <end position="167"/>
    </location>
</feature>
<feature type="domain" description="DUF8040" evidence="6">
    <location>
        <begin position="371"/>
        <end position="463"/>
    </location>
</feature>
<evidence type="ECO:0008006" key="9">
    <source>
        <dbReference type="Google" id="ProtNLM"/>
    </source>
</evidence>
<sequence length="717" mass="80811">MGVGLLAAPPPPPRSLPTAPPGAAPPSPPEPRPWRCLPLRPRRRLVRRRKMRTEEGGELKGFGTGETMAGGRAYWDKALTKIFLDLCIAEKIKLNYNKKGLTNIGWQNLYRNFREQTGKNYDSKQLQNKFSTLKRQYKLWMSLKNKSGGGWDNSSGTIRCDDDWWEDRIEENRDARQFRGKPLEHEDELTTLFGCMDTEEGTMLCVGGIGERTPSGGSDDNFTPMPNDNVGRSSEGRVAQRAGKEQVVDSPPPKKNKNMEYYVGRISESMLERSRNESSVIRGEQDEMKELLHLVEEDGVAQGSELYFIATDLFRMSTSETSSSTSSSAAHLDDGWSTWWDMGAAVGVLAAVASARSSGCGVKDATLPFKEVTGRQWVDLNLADSNKCYRNFRLRPTAFHLLHTTLVAKHGLKSSRHCESIEALGMFLWACGTRQCQRQMSDRFGRSLDTVSRKFDEVLDAMLSFARRIIRPRDPSFRYVHPNLHQFSPYFDGCIGAIDGTYIPVTVLDPTHDDFINRKGFTSQNVLAICDMGMRFTFVATGKRGAAHDMAVFREAVNTADHFPHPPPGKYYLVDSGYPLREGYMAPYRKTRYHLKQFNGKGPENLCEIFNYHHSCLRNVVERSFGVLKNKWKILKGIPLYPMEKQSKIIVACFALHNFAMDNNEPEMDGDNVFGQYQYLRTPGQPIGPLQDWLAATADDDIGTVRDWIAAGLYGLA</sequence>